<evidence type="ECO:0000256" key="1">
    <source>
        <dbReference type="ARBA" id="ARBA00004651"/>
    </source>
</evidence>
<evidence type="ECO:0000256" key="2">
    <source>
        <dbReference type="ARBA" id="ARBA00022448"/>
    </source>
</evidence>
<dbReference type="Pfam" id="PF00528">
    <property type="entry name" value="BPD_transp_1"/>
    <property type="match status" value="1"/>
</dbReference>
<proteinExistence type="inferred from homology"/>
<organism evidence="9 11">
    <name type="scientific">Deinococcus soli</name>
    <name type="common">ex Cha et al. 2016</name>
    <dbReference type="NCBI Taxonomy" id="1309411"/>
    <lineage>
        <taxon>Bacteria</taxon>
        <taxon>Thermotogati</taxon>
        <taxon>Deinococcota</taxon>
        <taxon>Deinococci</taxon>
        <taxon>Deinococcales</taxon>
        <taxon>Deinococcaceae</taxon>
        <taxon>Deinococcus</taxon>
    </lineage>
</organism>
<dbReference type="PANTHER" id="PTHR30465:SF0">
    <property type="entry name" value="OLIGOPEPTIDE TRANSPORT SYSTEM PERMEASE PROTEIN APPB"/>
    <property type="match status" value="1"/>
</dbReference>
<dbReference type="KEGG" id="dch:SY84_15300"/>
<dbReference type="OrthoDB" id="9773221at2"/>
<feature type="transmembrane region" description="Helical" evidence="7">
    <location>
        <begin position="248"/>
        <end position="274"/>
    </location>
</feature>
<dbReference type="Proteomes" id="UP001185331">
    <property type="component" value="Unassembled WGS sequence"/>
</dbReference>
<evidence type="ECO:0000259" key="8">
    <source>
        <dbReference type="PROSITE" id="PS50928"/>
    </source>
</evidence>
<dbReference type="EMBL" id="CP011389">
    <property type="protein sequence ID" value="AKH18156.1"/>
    <property type="molecule type" value="Genomic_DNA"/>
</dbReference>
<dbReference type="GO" id="GO:0005886">
    <property type="term" value="C:plasma membrane"/>
    <property type="evidence" value="ECO:0007669"/>
    <property type="project" value="UniProtKB-SubCell"/>
</dbReference>
<feature type="domain" description="ABC transmembrane type-1" evidence="8">
    <location>
        <begin position="97"/>
        <end position="313"/>
    </location>
</feature>
<dbReference type="CDD" id="cd06261">
    <property type="entry name" value="TM_PBP2"/>
    <property type="match status" value="1"/>
</dbReference>
<name>A0A0F7JP20_9DEIO</name>
<comment type="subcellular location">
    <subcellularLocation>
        <location evidence="1 7">Cell membrane</location>
        <topology evidence="1 7">Multi-pass membrane protein</topology>
    </subcellularLocation>
</comment>
<protein>
    <submittedName>
        <fullName evidence="9">Peptide ABC transporter permease</fullName>
    </submittedName>
    <submittedName>
        <fullName evidence="10">Peptide/nickel transport system permease protein</fullName>
    </submittedName>
</protein>
<evidence type="ECO:0000256" key="3">
    <source>
        <dbReference type="ARBA" id="ARBA00022475"/>
    </source>
</evidence>
<dbReference type="RefSeq" id="WP_046844723.1">
    <property type="nucleotide sequence ID" value="NZ_BMHJ01000002.1"/>
</dbReference>
<dbReference type="GO" id="GO:0055085">
    <property type="term" value="P:transmembrane transport"/>
    <property type="evidence" value="ECO:0007669"/>
    <property type="project" value="InterPro"/>
</dbReference>
<evidence type="ECO:0000256" key="4">
    <source>
        <dbReference type="ARBA" id="ARBA00022692"/>
    </source>
</evidence>
<sequence>MIPFLLRRLVQSIPTLFLASILIFFVIQLAPGDFLTPAKLNPNISPEQLAALQSNFGLDRHPIEQYFLWMKNMLFNFDLGLSFSYQQPVLDVIKPRIANSMYLVLLSTLLFYAIAIPIGVFGAVRQNSLGDKTINVILYFLLGFPSFFLALIVIYFILQIRSATGLDIPINGMTSNGFDSMTPIQKFLDIAKHLLIPAIILAVSDAAGLTRVIRGQMLEVMRSDYIRTARAKGVSERTAIWKHTFRNAILPIVAGIGGLLPGAVAGAGFIEVVFAYPGITPMILDALNAQDLYLIAGFTVITTVLLVIGNALSDILLAVVDPRIKVG</sequence>
<evidence type="ECO:0000313" key="11">
    <source>
        <dbReference type="Proteomes" id="UP000034024"/>
    </source>
</evidence>
<feature type="transmembrane region" description="Helical" evidence="7">
    <location>
        <begin position="294"/>
        <end position="320"/>
    </location>
</feature>
<feature type="transmembrane region" description="Helical" evidence="7">
    <location>
        <begin position="101"/>
        <end position="124"/>
    </location>
</feature>
<dbReference type="InterPro" id="IPR035906">
    <property type="entry name" value="MetI-like_sf"/>
</dbReference>
<dbReference type="PATRIC" id="fig|1309411.5.peg.3122"/>
<feature type="transmembrane region" description="Helical" evidence="7">
    <location>
        <begin position="194"/>
        <end position="213"/>
    </location>
</feature>
<dbReference type="PROSITE" id="PS50928">
    <property type="entry name" value="ABC_TM1"/>
    <property type="match status" value="1"/>
</dbReference>
<reference evidence="10" key="2">
    <citation type="submission" date="2023-07" db="EMBL/GenBank/DDBJ databases">
        <title>Sorghum-associated microbial communities from plants grown in Nebraska, USA.</title>
        <authorList>
            <person name="Schachtman D."/>
        </authorList>
    </citation>
    <scope>NUCLEOTIDE SEQUENCE</scope>
    <source>
        <strain evidence="10">BE330</strain>
    </source>
</reference>
<keyword evidence="5 7" id="KW-1133">Transmembrane helix</keyword>
<dbReference type="Proteomes" id="UP000034024">
    <property type="component" value="Chromosome"/>
</dbReference>
<evidence type="ECO:0000256" key="5">
    <source>
        <dbReference type="ARBA" id="ARBA00022989"/>
    </source>
</evidence>
<evidence type="ECO:0000256" key="7">
    <source>
        <dbReference type="RuleBase" id="RU363032"/>
    </source>
</evidence>
<keyword evidence="4 7" id="KW-0812">Transmembrane</keyword>
<keyword evidence="3" id="KW-1003">Cell membrane</keyword>
<keyword evidence="6 7" id="KW-0472">Membrane</keyword>
<dbReference type="EMBL" id="JAVDQK010000002">
    <property type="protein sequence ID" value="MDR6217631.1"/>
    <property type="molecule type" value="Genomic_DNA"/>
</dbReference>
<evidence type="ECO:0000313" key="10">
    <source>
        <dbReference type="EMBL" id="MDR6217631.1"/>
    </source>
</evidence>
<accession>A0A0F7JP20</accession>
<evidence type="ECO:0000256" key="6">
    <source>
        <dbReference type="ARBA" id="ARBA00023136"/>
    </source>
</evidence>
<dbReference type="InterPro" id="IPR045621">
    <property type="entry name" value="BPD_transp_1_N"/>
</dbReference>
<evidence type="ECO:0000313" key="9">
    <source>
        <dbReference type="EMBL" id="AKH18156.1"/>
    </source>
</evidence>
<reference evidence="9 11" key="1">
    <citation type="submission" date="2015-01" db="EMBL/GenBank/DDBJ databases">
        <title>Deinococcus soli/N5/whole genome sequencing.</title>
        <authorList>
            <person name="Kim M.K."/>
            <person name="Srinivasan S."/>
            <person name="Lee J.-J."/>
        </authorList>
    </citation>
    <scope>NUCLEOTIDE SEQUENCE [LARGE SCALE GENOMIC DNA]</scope>
    <source>
        <strain evidence="9 11">N5</strain>
    </source>
</reference>
<dbReference type="SUPFAM" id="SSF161098">
    <property type="entry name" value="MetI-like"/>
    <property type="match status" value="1"/>
</dbReference>
<keyword evidence="11" id="KW-1185">Reference proteome</keyword>
<dbReference type="Gene3D" id="1.10.3720.10">
    <property type="entry name" value="MetI-like"/>
    <property type="match status" value="1"/>
</dbReference>
<dbReference type="AlphaFoldDB" id="A0A0F7JP20"/>
<dbReference type="PANTHER" id="PTHR30465">
    <property type="entry name" value="INNER MEMBRANE ABC TRANSPORTER"/>
    <property type="match status" value="1"/>
</dbReference>
<feature type="transmembrane region" description="Helical" evidence="7">
    <location>
        <begin position="12"/>
        <end position="30"/>
    </location>
</feature>
<comment type="similarity">
    <text evidence="7">Belongs to the binding-protein-dependent transport system permease family.</text>
</comment>
<dbReference type="InterPro" id="IPR000515">
    <property type="entry name" value="MetI-like"/>
</dbReference>
<gene>
    <name evidence="10" type="ORF">J2Y00_001188</name>
    <name evidence="9" type="ORF">SY84_15300</name>
</gene>
<feature type="transmembrane region" description="Helical" evidence="7">
    <location>
        <begin position="136"/>
        <end position="158"/>
    </location>
</feature>
<keyword evidence="2 7" id="KW-0813">Transport</keyword>
<dbReference type="Pfam" id="PF19300">
    <property type="entry name" value="BPD_transp_1_N"/>
    <property type="match status" value="1"/>
</dbReference>